<comment type="similarity">
    <text evidence="1">Belongs to the protein kinase superfamily. BUD32 family.</text>
</comment>
<keyword evidence="6" id="KW-0547">Nucleotide-binding</keyword>
<dbReference type="SUPFAM" id="SSF56112">
    <property type="entry name" value="Protein kinase-like (PK-like)"/>
    <property type="match status" value="1"/>
</dbReference>
<evidence type="ECO:0000256" key="6">
    <source>
        <dbReference type="ARBA" id="ARBA00022741"/>
    </source>
</evidence>
<dbReference type="GeneID" id="6094698"/>
<dbReference type="RefSeq" id="WP_012310064.1">
    <property type="nucleotide sequence ID" value="NZ_RCOR01000024.1"/>
</dbReference>
<reference evidence="12 13" key="1">
    <citation type="submission" date="2018-10" db="EMBL/GenBank/DDBJ databases">
        <title>Co-occurring genomic capacity for anaerobic methane metabolism and dissimilatory sulfite reduction discovered in the Korarchaeota.</title>
        <authorList>
            <person name="Mckay L.J."/>
            <person name="Dlakic M."/>
            <person name="Fields M.W."/>
            <person name="Delmont T.O."/>
            <person name="Eren A.M."/>
            <person name="Jay Z.J."/>
            <person name="Klingelsmith K.B."/>
            <person name="Rusch D.B."/>
            <person name="Inskeep W.P."/>
        </authorList>
    </citation>
    <scope>NUCLEOTIDE SEQUENCE [LARGE SCALE GENOMIC DNA]</scope>
    <source>
        <strain evidence="12 13">WS</strain>
    </source>
</reference>
<proteinExistence type="inferred from homology"/>
<dbReference type="GO" id="GO:0106310">
    <property type="term" value="F:protein serine kinase activity"/>
    <property type="evidence" value="ECO:0007669"/>
    <property type="project" value="RHEA"/>
</dbReference>
<accession>A0A3R9WYB8</accession>
<comment type="catalytic activity">
    <reaction evidence="10">
        <text>L-seryl-[protein] + ATP = O-phospho-L-seryl-[protein] + ADP + H(+)</text>
        <dbReference type="Rhea" id="RHEA:17989"/>
        <dbReference type="Rhea" id="RHEA-COMP:9863"/>
        <dbReference type="Rhea" id="RHEA-COMP:11604"/>
        <dbReference type="ChEBI" id="CHEBI:15378"/>
        <dbReference type="ChEBI" id="CHEBI:29999"/>
        <dbReference type="ChEBI" id="CHEBI:30616"/>
        <dbReference type="ChEBI" id="CHEBI:83421"/>
        <dbReference type="ChEBI" id="CHEBI:456216"/>
        <dbReference type="EC" id="2.7.11.1"/>
    </reaction>
</comment>
<feature type="domain" description="RIO-type" evidence="11">
    <location>
        <begin position="39"/>
        <end position="133"/>
    </location>
</feature>
<dbReference type="PANTHER" id="PTHR12209:SF0">
    <property type="entry name" value="EKC_KEOPS COMPLEX SUBUNIT TP53RK"/>
    <property type="match status" value="1"/>
</dbReference>
<dbReference type="GO" id="GO:0008033">
    <property type="term" value="P:tRNA processing"/>
    <property type="evidence" value="ECO:0007669"/>
    <property type="project" value="UniProtKB-KW"/>
</dbReference>
<protein>
    <recommendedName>
        <fullName evidence="2">non-specific serine/threonine protein kinase</fullName>
        <ecNumber evidence="2">2.7.11.1</ecNumber>
    </recommendedName>
</protein>
<evidence type="ECO:0000256" key="5">
    <source>
        <dbReference type="ARBA" id="ARBA00022694"/>
    </source>
</evidence>
<dbReference type="GO" id="GO:0005829">
    <property type="term" value="C:cytosol"/>
    <property type="evidence" value="ECO:0007669"/>
    <property type="project" value="TreeGrafter"/>
</dbReference>
<dbReference type="Gene3D" id="1.10.510.10">
    <property type="entry name" value="Transferase(Phosphotransferase) domain 1"/>
    <property type="match status" value="1"/>
</dbReference>
<dbReference type="GO" id="GO:0004674">
    <property type="term" value="F:protein serine/threonine kinase activity"/>
    <property type="evidence" value="ECO:0007669"/>
    <property type="project" value="UniProtKB-KW"/>
</dbReference>
<dbReference type="EMBL" id="RCOR01000024">
    <property type="protein sequence ID" value="RSN68853.1"/>
    <property type="molecule type" value="Genomic_DNA"/>
</dbReference>
<dbReference type="OMA" id="HKLYMEY"/>
<comment type="caution">
    <text evidence="12">The sequence shown here is derived from an EMBL/GenBank/DDBJ whole genome shotgun (WGS) entry which is preliminary data.</text>
</comment>
<evidence type="ECO:0000313" key="12">
    <source>
        <dbReference type="EMBL" id="RSN68853.1"/>
    </source>
</evidence>
<evidence type="ECO:0000313" key="13">
    <source>
        <dbReference type="Proteomes" id="UP000278149"/>
    </source>
</evidence>
<evidence type="ECO:0000256" key="9">
    <source>
        <dbReference type="ARBA" id="ARBA00047899"/>
    </source>
</evidence>
<dbReference type="InterPro" id="IPR011009">
    <property type="entry name" value="Kinase-like_dom_sf"/>
</dbReference>
<dbReference type="Gene3D" id="3.30.200.20">
    <property type="entry name" value="Phosphorylase Kinase, domain 1"/>
    <property type="match status" value="1"/>
</dbReference>
<dbReference type="InterPro" id="IPR022495">
    <property type="entry name" value="Bud32"/>
</dbReference>
<keyword evidence="4 12" id="KW-0808">Transferase</keyword>
<name>A0A3R9WYB8_9CREN</name>
<dbReference type="Proteomes" id="UP000278149">
    <property type="component" value="Unassembled WGS sequence"/>
</dbReference>
<organism evidence="12 13">
    <name type="scientific">Candidatus Korarchaeum cryptofilum</name>
    <dbReference type="NCBI Taxonomy" id="498846"/>
    <lineage>
        <taxon>Archaea</taxon>
        <taxon>Thermoproteota</taxon>
        <taxon>Candidatus Korarchaeia</taxon>
        <taxon>Candidatus Korarchaeales</taxon>
        <taxon>Candidatus Korarchaeaceae</taxon>
        <taxon>Candidatus Korarchaeum</taxon>
    </lineage>
</organism>
<evidence type="ECO:0000256" key="4">
    <source>
        <dbReference type="ARBA" id="ARBA00022679"/>
    </source>
</evidence>
<evidence type="ECO:0000256" key="2">
    <source>
        <dbReference type="ARBA" id="ARBA00012513"/>
    </source>
</evidence>
<sequence length="194" mass="22498">MELIYRGAEAELYKADFLGLPVVIKRRISKGYRIDELDRMIRIMRTRKEARLMRRARIAGVPVPAILDVWDDSIMMEYVHGIRMADSINEESMLAFGLASCRLHRANIAHNDLTPYNAIVNERGICLLDFGLAEYTHDIESYAVDLYVLKRSLKSITDDWEPLWNSFLRGYGNCDIAERVIRRLGEVEARGRYK</sequence>
<dbReference type="Pfam" id="PF01163">
    <property type="entry name" value="RIO1"/>
    <property type="match status" value="1"/>
</dbReference>
<dbReference type="PANTHER" id="PTHR12209">
    <property type="entry name" value="NON-SPECIFIC SERINE/THREONINE PROTEIN KINASE"/>
    <property type="match status" value="1"/>
</dbReference>
<dbReference type="NCBIfam" id="NF011462">
    <property type="entry name" value="PRK14879.1-3"/>
    <property type="match status" value="1"/>
</dbReference>
<evidence type="ECO:0000256" key="1">
    <source>
        <dbReference type="ARBA" id="ARBA00010630"/>
    </source>
</evidence>
<evidence type="ECO:0000256" key="8">
    <source>
        <dbReference type="ARBA" id="ARBA00022840"/>
    </source>
</evidence>
<evidence type="ECO:0000256" key="10">
    <source>
        <dbReference type="ARBA" id="ARBA00048679"/>
    </source>
</evidence>
<comment type="catalytic activity">
    <reaction evidence="9">
        <text>L-threonyl-[protein] + ATP = O-phospho-L-threonyl-[protein] + ADP + H(+)</text>
        <dbReference type="Rhea" id="RHEA:46608"/>
        <dbReference type="Rhea" id="RHEA-COMP:11060"/>
        <dbReference type="Rhea" id="RHEA-COMP:11605"/>
        <dbReference type="ChEBI" id="CHEBI:15378"/>
        <dbReference type="ChEBI" id="CHEBI:30013"/>
        <dbReference type="ChEBI" id="CHEBI:30616"/>
        <dbReference type="ChEBI" id="CHEBI:61977"/>
        <dbReference type="ChEBI" id="CHEBI:456216"/>
        <dbReference type="EC" id="2.7.11.1"/>
    </reaction>
</comment>
<dbReference type="AlphaFoldDB" id="A0A3R9WYB8"/>
<gene>
    <name evidence="12" type="ORF">D9Q81_05015</name>
</gene>
<keyword evidence="5" id="KW-0819">tRNA processing</keyword>
<evidence type="ECO:0000256" key="3">
    <source>
        <dbReference type="ARBA" id="ARBA00022527"/>
    </source>
</evidence>
<keyword evidence="7 12" id="KW-0418">Kinase</keyword>
<evidence type="ECO:0000256" key="7">
    <source>
        <dbReference type="ARBA" id="ARBA00022777"/>
    </source>
</evidence>
<dbReference type="NCBIfam" id="TIGR03724">
    <property type="entry name" value="arch_bud32"/>
    <property type="match status" value="1"/>
</dbReference>
<keyword evidence="8" id="KW-0067">ATP-binding</keyword>
<dbReference type="GO" id="GO:0005524">
    <property type="term" value="F:ATP binding"/>
    <property type="evidence" value="ECO:0007669"/>
    <property type="project" value="UniProtKB-KW"/>
</dbReference>
<dbReference type="InterPro" id="IPR018934">
    <property type="entry name" value="RIO_dom"/>
</dbReference>
<keyword evidence="3 12" id="KW-0723">Serine/threonine-protein kinase</keyword>
<evidence type="ECO:0000259" key="11">
    <source>
        <dbReference type="Pfam" id="PF01163"/>
    </source>
</evidence>
<dbReference type="EC" id="2.7.11.1" evidence="2"/>